<organism evidence="2">
    <name type="scientific">Rhizophora mucronata</name>
    <name type="common">Asiatic mangrove</name>
    <dbReference type="NCBI Taxonomy" id="61149"/>
    <lineage>
        <taxon>Eukaryota</taxon>
        <taxon>Viridiplantae</taxon>
        <taxon>Streptophyta</taxon>
        <taxon>Embryophyta</taxon>
        <taxon>Tracheophyta</taxon>
        <taxon>Spermatophyta</taxon>
        <taxon>Magnoliopsida</taxon>
        <taxon>eudicotyledons</taxon>
        <taxon>Gunneridae</taxon>
        <taxon>Pentapetalae</taxon>
        <taxon>rosids</taxon>
        <taxon>fabids</taxon>
        <taxon>Malpighiales</taxon>
        <taxon>Rhizophoraceae</taxon>
        <taxon>Rhizophora</taxon>
    </lineage>
</organism>
<name>A0A2P2PPK9_RHIMU</name>
<proteinExistence type="predicted"/>
<accession>A0A2P2PPK9</accession>
<sequence>MPKQMQTPFFQFISYRCYTYFIVNILISYLDLSRMNTNPLKYFLYSFFKYIVFSQLNNH</sequence>
<evidence type="ECO:0000313" key="2">
    <source>
        <dbReference type="EMBL" id="MBX56663.1"/>
    </source>
</evidence>
<evidence type="ECO:0000256" key="1">
    <source>
        <dbReference type="SAM" id="Phobius"/>
    </source>
</evidence>
<feature type="transmembrane region" description="Helical" evidence="1">
    <location>
        <begin position="12"/>
        <end position="32"/>
    </location>
</feature>
<reference evidence="2" key="1">
    <citation type="submission" date="2018-02" db="EMBL/GenBank/DDBJ databases">
        <title>Rhizophora mucronata_Transcriptome.</title>
        <authorList>
            <person name="Meera S.P."/>
            <person name="Sreeshan A."/>
            <person name="Augustine A."/>
        </authorList>
    </citation>
    <scope>NUCLEOTIDE SEQUENCE</scope>
    <source>
        <tissue evidence="2">Leaf</tissue>
    </source>
</reference>
<keyword evidence="1" id="KW-0812">Transmembrane</keyword>
<dbReference type="EMBL" id="GGEC01076179">
    <property type="protein sequence ID" value="MBX56663.1"/>
    <property type="molecule type" value="Transcribed_RNA"/>
</dbReference>
<protein>
    <submittedName>
        <fullName evidence="2">Uncharacterized protein</fullName>
    </submittedName>
</protein>
<keyword evidence="1" id="KW-1133">Transmembrane helix</keyword>
<dbReference type="AlphaFoldDB" id="A0A2P2PPK9"/>
<keyword evidence="1" id="KW-0472">Membrane</keyword>